<dbReference type="InterPro" id="IPR007577">
    <property type="entry name" value="GlycoTrfase_DXD_sugar-bd_CS"/>
</dbReference>
<protein>
    <submittedName>
        <fullName evidence="7">Nucleotide-diphospho-sugar transferase</fullName>
    </submittedName>
</protein>
<dbReference type="AlphaFoldDB" id="A0AAE0IGT1"/>
<dbReference type="GO" id="GO:0016020">
    <property type="term" value="C:membrane"/>
    <property type="evidence" value="ECO:0007669"/>
    <property type="project" value="UniProtKB-SubCell"/>
</dbReference>
<keyword evidence="3 7" id="KW-0808">Transferase</keyword>
<evidence type="ECO:0000256" key="5">
    <source>
        <dbReference type="ARBA" id="ARBA00022989"/>
    </source>
</evidence>
<evidence type="ECO:0000313" key="8">
    <source>
        <dbReference type="Proteomes" id="UP001286456"/>
    </source>
</evidence>
<keyword evidence="6" id="KW-0472">Membrane</keyword>
<comment type="subcellular location">
    <subcellularLocation>
        <location evidence="1">Membrane</location>
    </subcellularLocation>
</comment>
<name>A0AAE0IGT1_9PEZI</name>
<evidence type="ECO:0000313" key="7">
    <source>
        <dbReference type="EMBL" id="KAK3324821.1"/>
    </source>
</evidence>
<proteinExistence type="inferred from homology"/>
<reference evidence="7" key="2">
    <citation type="submission" date="2023-06" db="EMBL/GenBank/DDBJ databases">
        <authorList>
            <consortium name="Lawrence Berkeley National Laboratory"/>
            <person name="Haridas S."/>
            <person name="Hensen N."/>
            <person name="Bonometti L."/>
            <person name="Westerberg I."/>
            <person name="Brannstrom I.O."/>
            <person name="Guillou S."/>
            <person name="Cros-Aarteil S."/>
            <person name="Calhoun S."/>
            <person name="Kuo A."/>
            <person name="Mondo S."/>
            <person name="Pangilinan J."/>
            <person name="Riley R."/>
            <person name="Labutti K."/>
            <person name="Andreopoulos B."/>
            <person name="Lipzen A."/>
            <person name="Chen C."/>
            <person name="Yanf M."/>
            <person name="Daum C."/>
            <person name="Ng V."/>
            <person name="Clum A."/>
            <person name="Steindorff A."/>
            <person name="Ohm R."/>
            <person name="Martin F."/>
            <person name="Silar P."/>
            <person name="Natvig D."/>
            <person name="Lalanne C."/>
            <person name="Gautier V."/>
            <person name="Ament-Velasquez S.L."/>
            <person name="Kruys A."/>
            <person name="Hutchinson M.I."/>
            <person name="Powell A.J."/>
            <person name="Barry K."/>
            <person name="Miller A.N."/>
            <person name="Grigoriev I.V."/>
            <person name="Debuchy R."/>
            <person name="Gladieux P."/>
            <person name="Thoren M.H."/>
            <person name="Johannesson H."/>
        </authorList>
    </citation>
    <scope>NUCLEOTIDE SEQUENCE</scope>
    <source>
        <strain evidence="7">SMH4131-1</strain>
    </source>
</reference>
<evidence type="ECO:0000256" key="1">
    <source>
        <dbReference type="ARBA" id="ARBA00004370"/>
    </source>
</evidence>
<dbReference type="GO" id="GO:0051999">
    <property type="term" value="P:mannosyl-inositol phosphorylceramide biosynthetic process"/>
    <property type="evidence" value="ECO:0007669"/>
    <property type="project" value="TreeGrafter"/>
</dbReference>
<evidence type="ECO:0000256" key="6">
    <source>
        <dbReference type="ARBA" id="ARBA00023136"/>
    </source>
</evidence>
<dbReference type="EMBL" id="JAUEPO010000004">
    <property type="protein sequence ID" value="KAK3324821.1"/>
    <property type="molecule type" value="Genomic_DNA"/>
</dbReference>
<dbReference type="InterPro" id="IPR029044">
    <property type="entry name" value="Nucleotide-diphossugar_trans"/>
</dbReference>
<reference evidence="7" key="1">
    <citation type="journal article" date="2023" name="Mol. Phylogenet. Evol.">
        <title>Genome-scale phylogeny and comparative genomics of the fungal order Sordariales.</title>
        <authorList>
            <person name="Hensen N."/>
            <person name="Bonometti L."/>
            <person name="Westerberg I."/>
            <person name="Brannstrom I.O."/>
            <person name="Guillou S."/>
            <person name="Cros-Aarteil S."/>
            <person name="Calhoun S."/>
            <person name="Haridas S."/>
            <person name="Kuo A."/>
            <person name="Mondo S."/>
            <person name="Pangilinan J."/>
            <person name="Riley R."/>
            <person name="LaButti K."/>
            <person name="Andreopoulos B."/>
            <person name="Lipzen A."/>
            <person name="Chen C."/>
            <person name="Yan M."/>
            <person name="Daum C."/>
            <person name="Ng V."/>
            <person name="Clum A."/>
            <person name="Steindorff A."/>
            <person name="Ohm R.A."/>
            <person name="Martin F."/>
            <person name="Silar P."/>
            <person name="Natvig D.O."/>
            <person name="Lalanne C."/>
            <person name="Gautier V."/>
            <person name="Ament-Velasquez S.L."/>
            <person name="Kruys A."/>
            <person name="Hutchinson M.I."/>
            <person name="Powell A.J."/>
            <person name="Barry K."/>
            <person name="Miller A.N."/>
            <person name="Grigoriev I.V."/>
            <person name="Debuchy R."/>
            <person name="Gladieux P."/>
            <person name="Hiltunen Thoren M."/>
            <person name="Johannesson H."/>
        </authorList>
    </citation>
    <scope>NUCLEOTIDE SEQUENCE</scope>
    <source>
        <strain evidence="7">SMH4131-1</strain>
    </source>
</reference>
<accession>A0AAE0IGT1</accession>
<dbReference type="Proteomes" id="UP001286456">
    <property type="component" value="Unassembled WGS sequence"/>
</dbReference>
<dbReference type="PANTHER" id="PTHR32385:SF20">
    <property type="entry name" value="MANNOSYL PHOSPHORYLINOSITOL CERAMIDE SYNTHASE CSH1-RELATED"/>
    <property type="match status" value="1"/>
</dbReference>
<dbReference type="SUPFAM" id="SSF53448">
    <property type="entry name" value="Nucleotide-diphospho-sugar transferases"/>
    <property type="match status" value="1"/>
</dbReference>
<dbReference type="Gene3D" id="3.90.550.20">
    <property type="match status" value="1"/>
</dbReference>
<gene>
    <name evidence="7" type="ORF">B0T19DRAFT_429492</name>
</gene>
<organism evidence="7 8">
    <name type="scientific">Cercophora scortea</name>
    <dbReference type="NCBI Taxonomy" id="314031"/>
    <lineage>
        <taxon>Eukaryota</taxon>
        <taxon>Fungi</taxon>
        <taxon>Dikarya</taxon>
        <taxon>Ascomycota</taxon>
        <taxon>Pezizomycotina</taxon>
        <taxon>Sordariomycetes</taxon>
        <taxon>Sordariomycetidae</taxon>
        <taxon>Sordariales</taxon>
        <taxon>Lasiosphaeriaceae</taxon>
        <taxon>Cercophora</taxon>
    </lineage>
</organism>
<dbReference type="PANTHER" id="PTHR32385">
    <property type="entry name" value="MANNOSYL PHOSPHORYLINOSITOL CERAMIDE SYNTHASE"/>
    <property type="match status" value="1"/>
</dbReference>
<comment type="similarity">
    <text evidence="2">Belongs to the glycosyltransferase 32 family.</text>
</comment>
<dbReference type="GO" id="GO:0000030">
    <property type="term" value="F:mannosyltransferase activity"/>
    <property type="evidence" value="ECO:0007669"/>
    <property type="project" value="TreeGrafter"/>
</dbReference>
<keyword evidence="5" id="KW-1133">Transmembrane helix</keyword>
<comment type="caution">
    <text evidence="7">The sequence shown here is derived from an EMBL/GenBank/DDBJ whole genome shotgun (WGS) entry which is preliminary data.</text>
</comment>
<evidence type="ECO:0000256" key="3">
    <source>
        <dbReference type="ARBA" id="ARBA00022679"/>
    </source>
</evidence>
<keyword evidence="4" id="KW-0812">Transmembrane</keyword>
<dbReference type="InterPro" id="IPR051706">
    <property type="entry name" value="Glycosyltransferase_domain"/>
</dbReference>
<evidence type="ECO:0000256" key="4">
    <source>
        <dbReference type="ARBA" id="ARBA00022692"/>
    </source>
</evidence>
<sequence length="344" mass="39339">MRLRPLTVPLLSIFALALVVVIASRIVLFVHIFFEHSGPALTQEEVETAYNNATAAGEKRQQYIPKIIHQIFHNWKDPTNETLPGDWDATRNTCLQANPDFEHRLWTDRTSTEFITTEYPWFLSTYQGYAYPVQRVDALRYFLMRHYGGIYVDLDNGCSRSLDPLLYYPAWVTDGGHGALSNNILGARPNHPYWILVTESLIPWGYKYPFPYFTVSYASGQWFETALWERYHRMLLSQKPAARNNADKLYRVMMDMRAGAARWVFFTQGRGAVGTSGTTISLATLATYWCRGYGGTLGTYFWALRKKFGSCCCCLWCLGGKRRKGYKVLPAGPAQGISEEHEMV</sequence>
<dbReference type="Pfam" id="PF04488">
    <property type="entry name" value="Gly_transf_sug"/>
    <property type="match status" value="1"/>
</dbReference>
<keyword evidence="8" id="KW-1185">Reference proteome</keyword>
<evidence type="ECO:0000256" key="2">
    <source>
        <dbReference type="ARBA" id="ARBA00009003"/>
    </source>
</evidence>